<evidence type="ECO:0000256" key="3">
    <source>
        <dbReference type="SAM" id="MobiDB-lite"/>
    </source>
</evidence>
<dbReference type="InterPro" id="IPR011009">
    <property type="entry name" value="Kinase-like_dom_sf"/>
</dbReference>
<evidence type="ECO:0000256" key="1">
    <source>
        <dbReference type="ARBA" id="ARBA00023117"/>
    </source>
</evidence>
<evidence type="ECO:0000259" key="5">
    <source>
        <dbReference type="PROSITE" id="PS50014"/>
    </source>
</evidence>
<dbReference type="PROSITE" id="PS50014">
    <property type="entry name" value="BROMODOMAIN_2"/>
    <property type="match status" value="1"/>
</dbReference>
<dbReference type="GO" id="GO:0004672">
    <property type="term" value="F:protein kinase activity"/>
    <property type="evidence" value="ECO:0007669"/>
    <property type="project" value="InterPro"/>
</dbReference>
<organism evidence="6 7">
    <name type="scientific">Funneliformis caledonium</name>
    <dbReference type="NCBI Taxonomy" id="1117310"/>
    <lineage>
        <taxon>Eukaryota</taxon>
        <taxon>Fungi</taxon>
        <taxon>Fungi incertae sedis</taxon>
        <taxon>Mucoromycota</taxon>
        <taxon>Glomeromycotina</taxon>
        <taxon>Glomeromycetes</taxon>
        <taxon>Glomerales</taxon>
        <taxon>Glomeraceae</taxon>
        <taxon>Funneliformis</taxon>
    </lineage>
</organism>
<keyword evidence="7" id="KW-1185">Reference proteome</keyword>
<dbReference type="CDD" id="cd04369">
    <property type="entry name" value="Bromodomain"/>
    <property type="match status" value="1"/>
</dbReference>
<feature type="compositionally biased region" description="Polar residues" evidence="3">
    <location>
        <begin position="221"/>
        <end position="233"/>
    </location>
</feature>
<evidence type="ECO:0000313" key="6">
    <source>
        <dbReference type="EMBL" id="CAG8563840.1"/>
    </source>
</evidence>
<evidence type="ECO:0000313" key="7">
    <source>
        <dbReference type="Proteomes" id="UP000789570"/>
    </source>
</evidence>
<proteinExistence type="predicted"/>
<dbReference type="PROSITE" id="PS50011">
    <property type="entry name" value="PROTEIN_KINASE_DOM"/>
    <property type="match status" value="1"/>
</dbReference>
<accession>A0A9N9BHE3</accession>
<dbReference type="Pfam" id="PF00439">
    <property type="entry name" value="Bromodomain"/>
    <property type="match status" value="1"/>
</dbReference>
<dbReference type="Gene3D" id="1.20.920.10">
    <property type="entry name" value="Bromodomain-like"/>
    <property type="match status" value="1"/>
</dbReference>
<dbReference type="InterPro" id="IPR000719">
    <property type="entry name" value="Prot_kinase_dom"/>
</dbReference>
<feature type="compositionally biased region" description="Basic residues" evidence="3">
    <location>
        <begin position="13"/>
        <end position="25"/>
    </location>
</feature>
<dbReference type="AlphaFoldDB" id="A0A9N9BHE3"/>
<gene>
    <name evidence="6" type="ORF">FCALED_LOCUS6746</name>
</gene>
<protein>
    <submittedName>
        <fullName evidence="6">4738_t:CDS:1</fullName>
    </submittedName>
</protein>
<dbReference type="SUPFAM" id="SSF47370">
    <property type="entry name" value="Bromodomain"/>
    <property type="match status" value="1"/>
</dbReference>
<dbReference type="InterPro" id="IPR036427">
    <property type="entry name" value="Bromodomain-like_sf"/>
</dbReference>
<dbReference type="EMBL" id="CAJVPQ010001658">
    <property type="protein sequence ID" value="CAG8563840.1"/>
    <property type="molecule type" value="Genomic_DNA"/>
</dbReference>
<feature type="domain" description="Bromo" evidence="5">
    <location>
        <begin position="343"/>
        <end position="394"/>
    </location>
</feature>
<feature type="compositionally biased region" description="Basic and acidic residues" evidence="3">
    <location>
        <begin position="254"/>
        <end position="266"/>
    </location>
</feature>
<dbReference type="SUPFAM" id="SSF56112">
    <property type="entry name" value="Protein kinase-like (PK-like)"/>
    <property type="match status" value="1"/>
</dbReference>
<dbReference type="OrthoDB" id="4062651at2759"/>
<feature type="compositionally biased region" description="Low complexity" evidence="3">
    <location>
        <begin position="181"/>
        <end position="197"/>
    </location>
</feature>
<dbReference type="SMART" id="SM00297">
    <property type="entry name" value="BROMO"/>
    <property type="match status" value="1"/>
</dbReference>
<dbReference type="InterPro" id="IPR001487">
    <property type="entry name" value="Bromodomain"/>
</dbReference>
<feature type="region of interest" description="Disordered" evidence="3">
    <location>
        <begin position="62"/>
        <end position="85"/>
    </location>
</feature>
<evidence type="ECO:0000256" key="2">
    <source>
        <dbReference type="PROSITE-ProRule" id="PRU00035"/>
    </source>
</evidence>
<dbReference type="GO" id="GO:0006325">
    <property type="term" value="P:chromatin organization"/>
    <property type="evidence" value="ECO:0007669"/>
    <property type="project" value="UniProtKB-ARBA"/>
</dbReference>
<dbReference type="GO" id="GO:0005524">
    <property type="term" value="F:ATP binding"/>
    <property type="evidence" value="ECO:0007669"/>
    <property type="project" value="InterPro"/>
</dbReference>
<comment type="caution">
    <text evidence="6">The sequence shown here is derived from an EMBL/GenBank/DDBJ whole genome shotgun (WGS) entry which is preliminary data.</text>
</comment>
<name>A0A9N9BHE3_9GLOM</name>
<keyword evidence="1 2" id="KW-0103">Bromodomain</keyword>
<feature type="region of interest" description="Disordered" evidence="3">
    <location>
        <begin position="181"/>
        <end position="284"/>
    </location>
</feature>
<dbReference type="Proteomes" id="UP000789570">
    <property type="component" value="Unassembled WGS sequence"/>
</dbReference>
<feature type="region of interest" description="Disordered" evidence="3">
    <location>
        <begin position="1"/>
        <end position="28"/>
    </location>
</feature>
<evidence type="ECO:0000259" key="4">
    <source>
        <dbReference type="PROSITE" id="PS50011"/>
    </source>
</evidence>
<feature type="domain" description="Protein kinase" evidence="4">
    <location>
        <begin position="571"/>
        <end position="862"/>
    </location>
</feature>
<sequence>MPPLQQQTQKEKRQGRRTNPYRRPPRLTMVGSATNATFELMGSQYEWAQAQQIHSNTVENEWQNATSSENGDNTNDYDDNGQPSFKQVNETSELAIMVVNSDQNRKKADRKPKRGAGIIMEQEGNENKRRKITHDNDYNNTNLMINGNETTEVAPMNSIDMETIGIESFNANNVNTTTTTLTTMTPTTESNPTVTNTKVARNKARGSNSRSRGNKSRTRKVSSNTTRQNPTSTRKSRGKRGRPNVAISGASRSDNIRSSDQGEQHELTSSVSQLSVAPVPDVAEPEPRSTIVLRRFLESLCASEQVLNRERLLRLGTYLLDYFVSQAWCRPFVNPEDESAFFYRSVISRLMDLTTVEHNLWSGEYDGAISKFYDDIAQIMYNAFKFHPEGTIIFNEANSMLACFVEITTKFSKPPHDLNKFDDELAMVGSKLPHEEFSDVCGVAPNLESGSNVAKLPQAAAERLDPMSRPLFDVFERRNIPPVRFQPTEANCNFGRLYITMGAQNIKNCRDERNAILVIVKDVAYTRGTNRLRCSVIIAKPFGELRELDTIGFPELQDARYWTRVAFLSRVNLDIAVGSKFFDKYLRTPFKVSEYDKEIITPQQHEGFLAALNLRQGHSSPEGLSIWQRLVIGEGEQGKRTNRELRISRKINSSRRRRILQTSFSRVPHTGQIRSIYKDDIEDELVGLSMVRYGYTLKEYAFNTRAPLTGEQKFKLIHDMIKGIKALHDAGFAHRDLSEVNMMVNCTTELLSDGNAKPELVIIDFGKAEFINRDDVLAWSVGEVTNDKLEHLPRIKTVPDHGYKLYREIVSDPVKIKFHTEKNVKGMRSRELLLKCITASPQDRCTAKELLDWLLQTKDELISEWAISGRKRIRKQF</sequence>
<dbReference type="Gene3D" id="1.10.510.10">
    <property type="entry name" value="Transferase(Phosphotransferase) domain 1"/>
    <property type="match status" value="1"/>
</dbReference>
<reference evidence="6" key="1">
    <citation type="submission" date="2021-06" db="EMBL/GenBank/DDBJ databases">
        <authorList>
            <person name="Kallberg Y."/>
            <person name="Tangrot J."/>
            <person name="Rosling A."/>
        </authorList>
    </citation>
    <scope>NUCLEOTIDE SEQUENCE</scope>
    <source>
        <strain evidence="6">UK204</strain>
    </source>
</reference>